<evidence type="ECO:0000313" key="2">
    <source>
        <dbReference type="Proteomes" id="UP001153148"/>
    </source>
</evidence>
<protein>
    <submittedName>
        <fullName evidence="1">Uncharacterized protein</fullName>
    </submittedName>
</protein>
<evidence type="ECO:0000313" key="1">
    <source>
        <dbReference type="EMBL" id="CAG2058089.1"/>
    </source>
</evidence>
<gene>
    <name evidence="1" type="ORF">TPAB3V08_LOCUS5063</name>
</gene>
<reference evidence="1" key="1">
    <citation type="submission" date="2021-03" db="EMBL/GenBank/DDBJ databases">
        <authorList>
            <person name="Tran Van P."/>
        </authorList>
    </citation>
    <scope>NUCLEOTIDE SEQUENCE</scope>
</reference>
<dbReference type="Proteomes" id="UP001153148">
    <property type="component" value="Unassembled WGS sequence"/>
</dbReference>
<dbReference type="EMBL" id="CAJPIN010006597">
    <property type="protein sequence ID" value="CAG2058089.1"/>
    <property type="molecule type" value="Genomic_DNA"/>
</dbReference>
<sequence length="130" mass="14947">MYLQYYATDCTELYGSPLSTLSALIRIFQFNSIIIWLRVNLNIIPDRLSSLPIEQDRSHVPFVTYICLDYKTHRETALQRLFFRVRGVMRRRHPSTFQTDGIAKTIFKGSGGHETSTSINISVCSSKLVN</sequence>
<proteinExistence type="predicted"/>
<comment type="caution">
    <text evidence="1">The sequence shown here is derived from an EMBL/GenBank/DDBJ whole genome shotgun (WGS) entry which is preliminary data.</text>
</comment>
<name>A0ABN7NY85_TIMPD</name>
<keyword evidence="2" id="KW-1185">Reference proteome</keyword>
<organism evidence="1 2">
    <name type="scientific">Timema podura</name>
    <name type="common">Walking stick</name>
    <dbReference type="NCBI Taxonomy" id="61482"/>
    <lineage>
        <taxon>Eukaryota</taxon>
        <taxon>Metazoa</taxon>
        <taxon>Ecdysozoa</taxon>
        <taxon>Arthropoda</taxon>
        <taxon>Hexapoda</taxon>
        <taxon>Insecta</taxon>
        <taxon>Pterygota</taxon>
        <taxon>Neoptera</taxon>
        <taxon>Polyneoptera</taxon>
        <taxon>Phasmatodea</taxon>
        <taxon>Timematodea</taxon>
        <taxon>Timematoidea</taxon>
        <taxon>Timematidae</taxon>
        <taxon>Timema</taxon>
    </lineage>
</organism>
<accession>A0ABN7NY85</accession>